<dbReference type="AlphaFoldDB" id="A0A1Z5HTL0"/>
<gene>
    <name evidence="1" type="ORF">KKC1_17960</name>
</gene>
<accession>A0A1Z5HTL0</accession>
<evidence type="ECO:0000313" key="2">
    <source>
        <dbReference type="Proteomes" id="UP000197032"/>
    </source>
</evidence>
<evidence type="ECO:0000313" key="1">
    <source>
        <dbReference type="EMBL" id="GAW92645.1"/>
    </source>
</evidence>
<dbReference type="EMBL" id="BDGJ01000088">
    <property type="protein sequence ID" value="GAW92645.1"/>
    <property type="molecule type" value="Genomic_DNA"/>
</dbReference>
<protein>
    <submittedName>
        <fullName evidence="1">Uncharacterized protein</fullName>
    </submittedName>
</protein>
<reference evidence="2" key="1">
    <citation type="journal article" date="2017" name="Appl. Environ. Microbiol.">
        <title>Genomic analysis of Calderihabitans maritimus KKC1, a thermophilic hydrogenogenic carboxydotrophic bacterium isolated from marine sediment.</title>
        <authorList>
            <person name="Omae K."/>
            <person name="Yoneda Y."/>
            <person name="Fukuyama Y."/>
            <person name="Yoshida T."/>
            <person name="Sako Y."/>
        </authorList>
    </citation>
    <scope>NUCLEOTIDE SEQUENCE [LARGE SCALE GENOMIC DNA]</scope>
    <source>
        <strain evidence="2">KKC1</strain>
    </source>
</reference>
<proteinExistence type="predicted"/>
<dbReference type="Proteomes" id="UP000197032">
    <property type="component" value="Unassembled WGS sequence"/>
</dbReference>
<keyword evidence="2" id="KW-1185">Reference proteome</keyword>
<comment type="caution">
    <text evidence="1">The sequence shown here is derived from an EMBL/GenBank/DDBJ whole genome shotgun (WGS) entry which is preliminary data.</text>
</comment>
<sequence length="60" mass="7000">MRCPNCLGRNVRRLKGNRYFCLECFVEIEVRPDQLRVYSINSGGETLCQGVFLRKGQNVY</sequence>
<organism evidence="1 2">
    <name type="scientific">Calderihabitans maritimus</name>
    <dbReference type="NCBI Taxonomy" id="1246530"/>
    <lineage>
        <taxon>Bacteria</taxon>
        <taxon>Bacillati</taxon>
        <taxon>Bacillota</taxon>
        <taxon>Clostridia</taxon>
        <taxon>Neomoorellales</taxon>
        <taxon>Calderihabitantaceae</taxon>
        <taxon>Calderihabitans</taxon>
    </lineage>
</organism>
<name>A0A1Z5HTL0_9FIRM</name>